<keyword evidence="5" id="KW-1185">Reference proteome</keyword>
<reference evidence="4" key="1">
    <citation type="submission" date="2025-08" db="UniProtKB">
        <authorList>
            <consortium name="Ensembl"/>
        </authorList>
    </citation>
    <scope>IDENTIFICATION</scope>
</reference>
<evidence type="ECO:0000259" key="3">
    <source>
        <dbReference type="Pfam" id="PF00129"/>
    </source>
</evidence>
<feature type="transmembrane region" description="Helical" evidence="2">
    <location>
        <begin position="6"/>
        <end position="25"/>
    </location>
</feature>
<sequence length="84" mass="9881">MLELCLFTTDFIVSSMVVSFYILFFSVTHSLKYFYTASSEIPNFPEYMSVALCDDVPITHYDSNTRMTAPKQDWMKEAERTEWL</sequence>
<dbReference type="Proteomes" id="UP000694383">
    <property type="component" value="Unplaced"/>
</dbReference>
<dbReference type="InterPro" id="IPR037055">
    <property type="entry name" value="MHC_I-like_Ag-recog_sf"/>
</dbReference>
<dbReference type="AlphaFoldDB" id="A0A8C7WSY2"/>
<reference evidence="4" key="2">
    <citation type="submission" date="2025-09" db="UniProtKB">
        <authorList>
            <consortium name="Ensembl"/>
        </authorList>
    </citation>
    <scope>IDENTIFICATION</scope>
</reference>
<keyword evidence="1" id="KW-0325">Glycoprotein</keyword>
<dbReference type="GO" id="GO:0009897">
    <property type="term" value="C:external side of plasma membrane"/>
    <property type="evidence" value="ECO:0007669"/>
    <property type="project" value="TreeGrafter"/>
</dbReference>
<dbReference type="InterPro" id="IPR050208">
    <property type="entry name" value="MHC_class-I_related"/>
</dbReference>
<keyword evidence="2" id="KW-1133">Transmembrane helix</keyword>
<evidence type="ECO:0000313" key="4">
    <source>
        <dbReference type="Ensembl" id="ENSOSIP00000002883.1"/>
    </source>
</evidence>
<evidence type="ECO:0000313" key="5">
    <source>
        <dbReference type="Proteomes" id="UP000694383"/>
    </source>
</evidence>
<dbReference type="Pfam" id="PF00129">
    <property type="entry name" value="MHC_I"/>
    <property type="match status" value="1"/>
</dbReference>
<keyword evidence="2" id="KW-0812">Transmembrane</keyword>
<dbReference type="Ensembl" id="ENSOSIT00000003096.1">
    <property type="protein sequence ID" value="ENSOSIP00000002883.1"/>
    <property type="gene ID" value="ENSOSIG00000001814.1"/>
</dbReference>
<dbReference type="InterPro" id="IPR011161">
    <property type="entry name" value="MHC_I-like_Ag-recog"/>
</dbReference>
<feature type="domain" description="MHC class I-like antigen recognition-like" evidence="3">
    <location>
        <begin position="28"/>
        <end position="83"/>
    </location>
</feature>
<proteinExistence type="predicted"/>
<dbReference type="PANTHER" id="PTHR16675:SF237">
    <property type="entry name" value="MHC CLASS I ANTIGEN TRANSCRIPT VARIANT 1-RELATED"/>
    <property type="match status" value="1"/>
</dbReference>
<dbReference type="GeneTree" id="ENSGT01030000235153"/>
<dbReference type="GO" id="GO:0005615">
    <property type="term" value="C:extracellular space"/>
    <property type="evidence" value="ECO:0007669"/>
    <property type="project" value="TreeGrafter"/>
</dbReference>
<protein>
    <recommendedName>
        <fullName evidence="3">MHC class I-like antigen recognition-like domain-containing protein</fullName>
    </recommendedName>
</protein>
<name>A0A8C7WSY2_9TELE</name>
<dbReference type="GO" id="GO:0006955">
    <property type="term" value="P:immune response"/>
    <property type="evidence" value="ECO:0007669"/>
    <property type="project" value="TreeGrafter"/>
</dbReference>
<dbReference type="SUPFAM" id="SSF54452">
    <property type="entry name" value="MHC antigen-recognition domain"/>
    <property type="match status" value="1"/>
</dbReference>
<organism evidence="4 5">
    <name type="scientific">Oryzias sinensis</name>
    <name type="common">Chinese medaka</name>
    <dbReference type="NCBI Taxonomy" id="183150"/>
    <lineage>
        <taxon>Eukaryota</taxon>
        <taxon>Metazoa</taxon>
        <taxon>Chordata</taxon>
        <taxon>Craniata</taxon>
        <taxon>Vertebrata</taxon>
        <taxon>Euteleostomi</taxon>
        <taxon>Actinopterygii</taxon>
        <taxon>Neopterygii</taxon>
        <taxon>Teleostei</taxon>
        <taxon>Neoteleostei</taxon>
        <taxon>Acanthomorphata</taxon>
        <taxon>Ovalentaria</taxon>
        <taxon>Atherinomorphae</taxon>
        <taxon>Beloniformes</taxon>
        <taxon>Adrianichthyidae</taxon>
        <taxon>Oryziinae</taxon>
        <taxon>Oryzias</taxon>
    </lineage>
</organism>
<accession>A0A8C7WSY2</accession>
<dbReference type="Gene3D" id="3.30.500.10">
    <property type="entry name" value="MHC class I-like antigen recognition-like"/>
    <property type="match status" value="1"/>
</dbReference>
<dbReference type="PANTHER" id="PTHR16675">
    <property type="entry name" value="MHC CLASS I-RELATED"/>
    <property type="match status" value="1"/>
</dbReference>
<dbReference type="InterPro" id="IPR011162">
    <property type="entry name" value="MHC_I/II-like_Ag-recog"/>
</dbReference>
<evidence type="ECO:0000256" key="1">
    <source>
        <dbReference type="ARBA" id="ARBA00023180"/>
    </source>
</evidence>
<keyword evidence="2" id="KW-0472">Membrane</keyword>
<evidence type="ECO:0000256" key="2">
    <source>
        <dbReference type="SAM" id="Phobius"/>
    </source>
</evidence>